<dbReference type="PANTHER" id="PTHR13471">
    <property type="entry name" value="TETRATRICOPEPTIDE-LIKE HELICAL"/>
    <property type="match status" value="1"/>
</dbReference>
<dbReference type="OrthoDB" id="297219at2759"/>
<dbReference type="InterPro" id="IPR011990">
    <property type="entry name" value="TPR-like_helical_dom_sf"/>
</dbReference>
<dbReference type="Pfam" id="PF08424">
    <property type="entry name" value="NRDE-2"/>
    <property type="match status" value="1"/>
</dbReference>
<organism evidence="6 7">
    <name type="scientific">Cryptococcus neoformans Tu259-1</name>
    <dbReference type="NCBI Taxonomy" id="1230072"/>
    <lineage>
        <taxon>Eukaryota</taxon>
        <taxon>Fungi</taxon>
        <taxon>Dikarya</taxon>
        <taxon>Basidiomycota</taxon>
        <taxon>Agaricomycotina</taxon>
        <taxon>Tremellomycetes</taxon>
        <taxon>Tremellales</taxon>
        <taxon>Cryptococcaceae</taxon>
        <taxon>Cryptococcus</taxon>
        <taxon>Cryptococcus neoformans species complex</taxon>
    </lineage>
</organism>
<reference evidence="6 7" key="1">
    <citation type="submission" date="2017-06" db="EMBL/GenBank/DDBJ databases">
        <title>Global population genomics of the pathogenic fungus Cryptococcus neoformans var. grubii.</title>
        <authorList>
            <person name="Cuomo C."/>
            <person name="Litvintseva A."/>
            <person name="Chen Y."/>
            <person name="Young S."/>
            <person name="Zeng Q."/>
            <person name="Chapman S."/>
            <person name="Gujja S."/>
            <person name="Saif S."/>
            <person name="Birren B."/>
        </authorList>
    </citation>
    <scope>NUCLEOTIDE SEQUENCE [LARGE SCALE GENOMIC DNA]</scope>
    <source>
        <strain evidence="6 7">Tu259-1</strain>
    </source>
</reference>
<evidence type="ECO:0000256" key="1">
    <source>
        <dbReference type="ARBA" id="ARBA00004123"/>
    </source>
</evidence>
<dbReference type="Proteomes" id="UP000199727">
    <property type="component" value="Unassembled WGS sequence"/>
</dbReference>
<evidence type="ECO:0000256" key="2">
    <source>
        <dbReference type="ARBA" id="ARBA00009265"/>
    </source>
</evidence>
<protein>
    <recommendedName>
        <fullName evidence="8">DUF1740-domain-containing protein</fullName>
    </recommendedName>
</protein>
<evidence type="ECO:0000313" key="6">
    <source>
        <dbReference type="EMBL" id="OXG11429.1"/>
    </source>
</evidence>
<evidence type="ECO:0008006" key="8">
    <source>
        <dbReference type="Google" id="ProtNLM"/>
    </source>
</evidence>
<feature type="compositionally biased region" description="Low complexity" evidence="5">
    <location>
        <begin position="1"/>
        <end position="11"/>
    </location>
</feature>
<name>A0A854Q5C7_CRYNE</name>
<dbReference type="GO" id="GO:0031048">
    <property type="term" value="P:regulatory ncRNA-mediated heterochromatin formation"/>
    <property type="evidence" value="ECO:0007669"/>
    <property type="project" value="TreeGrafter"/>
</dbReference>
<comment type="similarity">
    <text evidence="2">Belongs to the NRDE2 family.</text>
</comment>
<sequence length="1257" mass="142965">MASPPSFSSFPDLPVEKLGKVEAGPSQNPAPSFSSFPELEPQARKRRSRSRSKGQARDDDDQRRQKMGRERTGDKERDRDSRKRKEKDEVRVRDERQGEKDREARQSGERKHEGDRKGRRRNREEDEGRRYGEKKKRKDERDHSAERRYKEERRERERKQAEALIRGDVRISQPTVAAEKPTWKEDGWVKEEDGVPWYETLGKTSKKKRYEDFDDPNSSSTFFVDIAGDRDILRYGGSSSFSAPKYHRDGGNRIIGYNDGLRIVYSRDRTEKGIEVAPKGRPYVPRYNKQTKSAIGHLERILLRPSPHGEIDSHANFLAFEVRSRQEESDVPKYRSITRSAEEDKGDQLSVLHSIIGDFTTMEQEVRKRTSWMEQHLRDYPSDVERWIEYSRLHLKLSPNAERATGIADPAKLPTTKAQAEITLSILSRALKATPENAYSERLHLAYLRAAETVWSADKVTSRWKNVLRGLGEQSGKIRGLEEGMMEMWLGYIEWREGQGFGRGDGEKGKGESIDEVVDVYLECIDRLKNKTGNGGNLQAREENLVYLFLRACLFLKQSGHGERALSAFQALMEITFFKPDHLRYSPPADQLTAWYQALIGEFETFWDTEAPRIGEPGSVGWRNTPAGTAPPPSRPAPSFAHTSFDPFERWFEAEISAEKAYALPGRVRDLDPAIEDDPFHVIVFSDISPFLFPIFTPEVRLQLIYAFLTFLGLPFTPPEVPSASPANADPHLCWALVENRSARQAFWPPKQGTKKIAWQTVGGEPMEPERMRGMDDPFGCPVKCWAQNRETMFGRKGIWYRDVGALDLQAIDVELVRSVFELLRPLVPDPSFTLASFALEAAISPKGAVKAAKAILASERSNLLLWDGYARIERQRGNISASRTVYATALQAARQERGDKPRSEDEMDLWAGWAEVEFEADERERCLEVLIMAAGIGSERLVEHINPTYTPTAPSPINVLKSRQHYHSVLTPLSPSHLLLIALFNYLLDGIDSARDLLLHSSQTYPSSSAGSEESLQLLTKILYHHTTRHPTPPALTRDILEYALSSFPNNTSFLSLYMYGELGGRVYGRVQRLIAEITSEHKDGGPMKGIVGHLWAVWAEAVSAHRTFWDDGGGGAERVRMALDKGINSTSGRYSAALWMLYIEFEALMGRHQTAKQLCYRAVSMLGGCKALYLLPFSLPLRSHFSTHELKGWAELMVERGLRLRIPFELFWTTEEVEENEVSRTPLPLRTEPKGGLLDPNEICGRRRSNEFYED</sequence>
<dbReference type="InterPro" id="IPR013633">
    <property type="entry name" value="NRDE-2"/>
</dbReference>
<dbReference type="GO" id="GO:0071013">
    <property type="term" value="C:catalytic step 2 spliceosome"/>
    <property type="evidence" value="ECO:0007669"/>
    <property type="project" value="TreeGrafter"/>
</dbReference>
<comment type="subcellular location">
    <subcellularLocation>
        <location evidence="1">Nucleus</location>
    </subcellularLocation>
</comment>
<dbReference type="GO" id="GO:1902369">
    <property type="term" value="P:negative regulation of RNA catabolic process"/>
    <property type="evidence" value="ECO:0007669"/>
    <property type="project" value="TreeGrafter"/>
</dbReference>
<dbReference type="GO" id="GO:0006396">
    <property type="term" value="P:RNA processing"/>
    <property type="evidence" value="ECO:0007669"/>
    <property type="project" value="InterPro"/>
</dbReference>
<feature type="compositionally biased region" description="Basic and acidic residues" evidence="5">
    <location>
        <begin position="55"/>
        <end position="131"/>
    </location>
</feature>
<keyword evidence="3" id="KW-0677">Repeat</keyword>
<dbReference type="PANTHER" id="PTHR13471:SF0">
    <property type="entry name" value="NUCLEAR EXOSOME REGULATOR NRDE2"/>
    <property type="match status" value="1"/>
</dbReference>
<evidence type="ECO:0000256" key="5">
    <source>
        <dbReference type="SAM" id="MobiDB-lite"/>
    </source>
</evidence>
<proteinExistence type="inferred from homology"/>
<comment type="caution">
    <text evidence="6">The sequence shown here is derived from an EMBL/GenBank/DDBJ whole genome shotgun (WGS) entry which is preliminary data.</text>
</comment>
<dbReference type="SMART" id="SM00386">
    <property type="entry name" value="HAT"/>
    <property type="match status" value="4"/>
</dbReference>
<evidence type="ECO:0000313" key="7">
    <source>
        <dbReference type="Proteomes" id="UP000199727"/>
    </source>
</evidence>
<accession>A0A854Q5C7</accession>
<dbReference type="AlphaFoldDB" id="A0A854Q5C7"/>
<evidence type="ECO:0000256" key="4">
    <source>
        <dbReference type="ARBA" id="ARBA00023242"/>
    </source>
</evidence>
<gene>
    <name evidence="6" type="ORF">C361_06534</name>
</gene>
<feature type="compositionally biased region" description="Basic and acidic residues" evidence="5">
    <location>
        <begin position="139"/>
        <end position="160"/>
    </location>
</feature>
<evidence type="ECO:0000256" key="3">
    <source>
        <dbReference type="ARBA" id="ARBA00022737"/>
    </source>
</evidence>
<feature type="compositionally biased region" description="Basic residues" evidence="5">
    <location>
        <begin position="44"/>
        <end position="54"/>
    </location>
</feature>
<dbReference type="Gene3D" id="1.25.40.10">
    <property type="entry name" value="Tetratricopeptide repeat domain"/>
    <property type="match status" value="1"/>
</dbReference>
<keyword evidence="4" id="KW-0539">Nucleus</keyword>
<feature type="compositionally biased region" description="Polar residues" evidence="5">
    <location>
        <begin position="25"/>
        <end position="35"/>
    </location>
</feature>
<feature type="region of interest" description="Disordered" evidence="5">
    <location>
        <begin position="1"/>
        <end position="160"/>
    </location>
</feature>
<dbReference type="InterPro" id="IPR003107">
    <property type="entry name" value="HAT"/>
</dbReference>
<dbReference type="EMBL" id="AMKT01000098">
    <property type="protein sequence ID" value="OXG11429.1"/>
    <property type="molecule type" value="Genomic_DNA"/>
</dbReference>